<protein>
    <recommendedName>
        <fullName evidence="5">Metallo-beta-lactamase domain-containing protein</fullName>
    </recommendedName>
</protein>
<dbReference type="CDD" id="cd07710">
    <property type="entry name" value="arylsulfatase_Sdsa1-like_MBL-fold"/>
    <property type="match status" value="1"/>
</dbReference>
<dbReference type="PANTHER" id="PTHR43223:SF2">
    <property type="entry name" value="METALLO-BETA-LACTAMASE DOMAIN-CONTAINING PROTEIN"/>
    <property type="match status" value="1"/>
</dbReference>
<proteinExistence type="inferred from homology"/>
<dbReference type="SUPFAM" id="SSF56281">
    <property type="entry name" value="Metallo-hydrolase/oxidoreductase"/>
    <property type="match status" value="1"/>
</dbReference>
<dbReference type="InterPro" id="IPR036866">
    <property type="entry name" value="RibonucZ/Hydroxyglut_hydro"/>
</dbReference>
<dbReference type="SMART" id="SM00849">
    <property type="entry name" value="Lactamase_B"/>
    <property type="match status" value="1"/>
</dbReference>
<gene>
    <name evidence="6" type="ORF">Cvel_30286</name>
</gene>
<dbReference type="InterPro" id="IPR052195">
    <property type="entry name" value="Bact_Alkyl/Aryl-Sulfatase"/>
</dbReference>
<organism evidence="6">
    <name type="scientific">Chromera velia CCMP2878</name>
    <dbReference type="NCBI Taxonomy" id="1169474"/>
    <lineage>
        <taxon>Eukaryota</taxon>
        <taxon>Sar</taxon>
        <taxon>Alveolata</taxon>
        <taxon>Colpodellida</taxon>
        <taxon>Chromeraceae</taxon>
        <taxon>Chromera</taxon>
    </lineage>
</organism>
<dbReference type="GO" id="GO:0018909">
    <property type="term" value="P:dodecyl sulfate metabolic process"/>
    <property type="evidence" value="ECO:0007669"/>
    <property type="project" value="InterPro"/>
</dbReference>
<evidence type="ECO:0000256" key="1">
    <source>
        <dbReference type="ARBA" id="ARBA00022723"/>
    </source>
</evidence>
<evidence type="ECO:0000313" key="6">
    <source>
        <dbReference type="EMBL" id="CEM46580.1"/>
    </source>
</evidence>
<dbReference type="EMBL" id="CDMZ01003496">
    <property type="protein sequence ID" value="CEM46580.1"/>
    <property type="molecule type" value="Genomic_DNA"/>
</dbReference>
<evidence type="ECO:0000256" key="4">
    <source>
        <dbReference type="ARBA" id="ARBA00033751"/>
    </source>
</evidence>
<keyword evidence="3" id="KW-0862">Zinc</keyword>
<dbReference type="InterPro" id="IPR044097">
    <property type="entry name" value="Bds1/SdsA1_MBL-fold"/>
</dbReference>
<dbReference type="GO" id="GO:0046983">
    <property type="term" value="F:protein dimerization activity"/>
    <property type="evidence" value="ECO:0007669"/>
    <property type="project" value="InterPro"/>
</dbReference>
<keyword evidence="2" id="KW-0378">Hydrolase</keyword>
<dbReference type="Gene3D" id="1.25.40.880">
    <property type="entry name" value="Alkyl sulfatase, dimerisation domain"/>
    <property type="match status" value="1"/>
</dbReference>
<dbReference type="Pfam" id="PF14864">
    <property type="entry name" value="Alkyl_sulf_C"/>
    <property type="match status" value="1"/>
</dbReference>
<dbReference type="SUPFAM" id="SSF55718">
    <property type="entry name" value="SCP-like"/>
    <property type="match status" value="1"/>
</dbReference>
<dbReference type="InterPro" id="IPR029229">
    <property type="entry name" value="Alkyl_sulf_C"/>
</dbReference>
<dbReference type="InterPro" id="IPR036527">
    <property type="entry name" value="SCP2_sterol-bd_dom_sf"/>
</dbReference>
<accession>A0A0G4HQT4</accession>
<dbReference type="InterPro" id="IPR029228">
    <property type="entry name" value="Alkyl_sulf_dimr"/>
</dbReference>
<evidence type="ECO:0000259" key="5">
    <source>
        <dbReference type="SMART" id="SM00849"/>
    </source>
</evidence>
<keyword evidence="1" id="KW-0479">Metal-binding</keyword>
<name>A0A0G4HQT4_9ALVE</name>
<sequence>MEFLENPIVTAVAACAVTAIAMLMSRNVGKKVSTRTKVSKAGQEKPNSHLCNHTKIFEEQVVKVSENVYCAVGYALANTIMIEGPKSIIIIDVAESNDAARDVMCEFRKITDKPVGGIIYTHFHADHVGGTEVFLEHAKDGKPENVPIWAHQTTGARMLQFNSIMGPIAHYRAAHQFGMYLEKPALENCGIGPRLRAGQNESVSQVVPTHVYSGKHEDIEIDGVKLRLIYAPGETDDQTVVFYENGKILFAADNFYESFPNLYAVRGVPNRDTMQWARSIDIMIETHPEIMVPSHSLPVVGGDEVNRRLVNYRDAIQFVHDQSVRHILARRHPDEISALVQLPEHLRSEEYLKEFYGTVGWSAKSVFAGYLGWFSGFEEDLWKLTPGDYADRIVKMVGSTSKVLQAAEEAYAEGDLQWALELCTYLLRHDRGDTKRAQELKIDTLCKLANTQISANGRNWYMTTVAHQAEGLEIKVSPEQRTKAVSNMPHTSMWASLQVRLKAEVVDGKKHSLCFKIKDPQSSWTLYIRNSVLHFVNKADDQADVIVDCTDESLRRLMANPASIAGSWVTGKFRFEKGSMASFAAFFSNFERGL</sequence>
<dbReference type="PANTHER" id="PTHR43223">
    <property type="entry name" value="ALKYL/ARYL-SULFATASE"/>
    <property type="match status" value="1"/>
</dbReference>
<dbReference type="GO" id="GO:0046872">
    <property type="term" value="F:metal ion binding"/>
    <property type="evidence" value="ECO:0007669"/>
    <property type="project" value="UniProtKB-KW"/>
</dbReference>
<dbReference type="Gene3D" id="3.30.1050.10">
    <property type="entry name" value="SCP2 sterol-binding domain"/>
    <property type="match status" value="1"/>
</dbReference>
<feature type="domain" description="Metallo-beta-lactamase" evidence="5">
    <location>
        <begin position="76"/>
        <end position="295"/>
    </location>
</feature>
<dbReference type="InterPro" id="IPR001279">
    <property type="entry name" value="Metallo-B-lactamas"/>
</dbReference>
<dbReference type="Pfam" id="PF00753">
    <property type="entry name" value="Lactamase_B"/>
    <property type="match status" value="1"/>
</dbReference>
<dbReference type="Gene3D" id="3.60.15.30">
    <property type="entry name" value="Metallo-beta-lactamase domain"/>
    <property type="match status" value="1"/>
</dbReference>
<evidence type="ECO:0000256" key="3">
    <source>
        <dbReference type="ARBA" id="ARBA00022833"/>
    </source>
</evidence>
<reference evidence="6" key="1">
    <citation type="submission" date="2014-11" db="EMBL/GenBank/DDBJ databases">
        <authorList>
            <person name="Otto D Thomas"/>
            <person name="Naeem Raeece"/>
        </authorList>
    </citation>
    <scope>NUCLEOTIDE SEQUENCE</scope>
</reference>
<dbReference type="InterPro" id="IPR038536">
    <property type="entry name" value="Alkyl/aryl-sulf_dimr_sf"/>
</dbReference>
<comment type="similarity">
    <text evidence="4">Belongs to the metallo-beta-lactamase superfamily. Type III sulfatase family.</text>
</comment>
<dbReference type="GO" id="GO:0018741">
    <property type="term" value="F:linear primary-alkylsulfatase activity"/>
    <property type="evidence" value="ECO:0007669"/>
    <property type="project" value="InterPro"/>
</dbReference>
<dbReference type="VEuPathDB" id="CryptoDB:Cvel_30286"/>
<dbReference type="Pfam" id="PF14863">
    <property type="entry name" value="Alkyl_sulf_dimr"/>
    <property type="match status" value="1"/>
</dbReference>
<evidence type="ECO:0000256" key="2">
    <source>
        <dbReference type="ARBA" id="ARBA00022801"/>
    </source>
</evidence>
<dbReference type="PhylomeDB" id="A0A0G4HQT4"/>
<dbReference type="AlphaFoldDB" id="A0A0G4HQT4"/>